<evidence type="ECO:0000313" key="1">
    <source>
        <dbReference type="EMBL" id="DAZ95294.1"/>
    </source>
</evidence>
<dbReference type="Proteomes" id="UP001146120">
    <property type="component" value="Unassembled WGS sequence"/>
</dbReference>
<keyword evidence="2" id="KW-1185">Reference proteome</keyword>
<dbReference type="AlphaFoldDB" id="A0AAV2YRM0"/>
<protein>
    <recommendedName>
        <fullName evidence="3">Secreted protein</fullName>
    </recommendedName>
</protein>
<evidence type="ECO:0000313" key="2">
    <source>
        <dbReference type="Proteomes" id="UP001146120"/>
    </source>
</evidence>
<organism evidence="1 2">
    <name type="scientific">Lagenidium giganteum</name>
    <dbReference type="NCBI Taxonomy" id="4803"/>
    <lineage>
        <taxon>Eukaryota</taxon>
        <taxon>Sar</taxon>
        <taxon>Stramenopiles</taxon>
        <taxon>Oomycota</taxon>
        <taxon>Peronosporomycetes</taxon>
        <taxon>Pythiales</taxon>
        <taxon>Pythiaceae</taxon>
    </lineage>
</organism>
<name>A0AAV2YRM0_9STRA</name>
<evidence type="ECO:0008006" key="3">
    <source>
        <dbReference type="Google" id="ProtNLM"/>
    </source>
</evidence>
<dbReference type="EMBL" id="DAKRPA010000210">
    <property type="protein sequence ID" value="DAZ95294.1"/>
    <property type="molecule type" value="Genomic_DNA"/>
</dbReference>
<reference evidence="1" key="2">
    <citation type="journal article" date="2023" name="Microbiol Resour">
        <title>Decontamination and Annotation of the Draft Genome Sequence of the Oomycete Lagenidium giganteum ARSEF 373.</title>
        <authorList>
            <person name="Morgan W.R."/>
            <person name="Tartar A."/>
        </authorList>
    </citation>
    <scope>NUCLEOTIDE SEQUENCE</scope>
    <source>
        <strain evidence="1">ARSEF 373</strain>
    </source>
</reference>
<gene>
    <name evidence="1" type="ORF">N0F65_006547</name>
</gene>
<sequence length="183" mass="20445">MCVYTARAASSVALFSSGVPLVSICSARADSSPPQHACANCRQHREVLVALVHVRHQLRQAATQFLLRAVVRHAALDWDVLDYGEAAAQDLHQRRLARARLAQHQRDGARSEHAVEVVQDLIAHHTGQRLLQMVGDCRQLALGVAVLVRHGHVGRDAEVLEPHFHLRQRLAQRHLDANRQVFM</sequence>
<proteinExistence type="predicted"/>
<comment type="caution">
    <text evidence="1">The sequence shown here is derived from an EMBL/GenBank/DDBJ whole genome shotgun (WGS) entry which is preliminary data.</text>
</comment>
<accession>A0AAV2YRM0</accession>
<reference evidence="1" key="1">
    <citation type="submission" date="2022-11" db="EMBL/GenBank/DDBJ databases">
        <authorList>
            <person name="Morgan W.R."/>
            <person name="Tartar A."/>
        </authorList>
    </citation>
    <scope>NUCLEOTIDE SEQUENCE</scope>
    <source>
        <strain evidence="1">ARSEF 373</strain>
    </source>
</reference>